<proteinExistence type="predicted"/>
<evidence type="ECO:0000256" key="6">
    <source>
        <dbReference type="ARBA" id="ARBA00023315"/>
    </source>
</evidence>
<keyword evidence="5 7" id="KW-0472">Membrane</keyword>
<dbReference type="RefSeq" id="WP_254088988.1">
    <property type="nucleotide sequence ID" value="NZ_JAHESC010000004.1"/>
</dbReference>
<accession>A0AAP2D700</accession>
<evidence type="ECO:0000256" key="1">
    <source>
        <dbReference type="ARBA" id="ARBA00004533"/>
    </source>
</evidence>
<dbReference type="PANTHER" id="PTHR30606:SF9">
    <property type="entry name" value="LIPID A BIOSYNTHESIS LAUROYLTRANSFERASE"/>
    <property type="match status" value="1"/>
</dbReference>
<comment type="subcellular location">
    <subcellularLocation>
        <location evidence="1">Cell inner membrane</location>
    </subcellularLocation>
</comment>
<dbReference type="AlphaFoldDB" id="A0AAP2D700"/>
<dbReference type="EMBL" id="JAHESC010000004">
    <property type="protein sequence ID" value="MBT1685736.1"/>
    <property type="molecule type" value="Genomic_DNA"/>
</dbReference>
<dbReference type="PANTHER" id="PTHR30606">
    <property type="entry name" value="LIPID A BIOSYNTHESIS LAUROYL ACYLTRANSFERASE"/>
    <property type="match status" value="1"/>
</dbReference>
<keyword evidence="7" id="KW-1133">Transmembrane helix</keyword>
<gene>
    <name evidence="8" type="ORF">KK078_04175</name>
</gene>
<keyword evidence="3" id="KW-0997">Cell inner membrane</keyword>
<evidence type="ECO:0000256" key="2">
    <source>
        <dbReference type="ARBA" id="ARBA00022475"/>
    </source>
</evidence>
<dbReference type="Proteomes" id="UP001319180">
    <property type="component" value="Unassembled WGS sequence"/>
</dbReference>
<dbReference type="GO" id="GO:0016746">
    <property type="term" value="F:acyltransferase activity"/>
    <property type="evidence" value="ECO:0007669"/>
    <property type="project" value="UniProtKB-KW"/>
</dbReference>
<keyword evidence="9" id="KW-1185">Reference proteome</keyword>
<dbReference type="GO" id="GO:0009247">
    <property type="term" value="P:glycolipid biosynthetic process"/>
    <property type="evidence" value="ECO:0007669"/>
    <property type="project" value="UniProtKB-ARBA"/>
</dbReference>
<comment type="caution">
    <text evidence="8">The sequence shown here is derived from an EMBL/GenBank/DDBJ whole genome shotgun (WGS) entry which is preliminary data.</text>
</comment>
<evidence type="ECO:0000313" key="8">
    <source>
        <dbReference type="EMBL" id="MBT1685736.1"/>
    </source>
</evidence>
<name>A0AAP2D700_9BACT</name>
<dbReference type="Pfam" id="PF03279">
    <property type="entry name" value="Lip_A_acyltrans"/>
    <property type="match status" value="1"/>
</dbReference>
<dbReference type="CDD" id="cd07984">
    <property type="entry name" value="LPLAT_LABLAT-like"/>
    <property type="match status" value="1"/>
</dbReference>
<organism evidence="8 9">
    <name type="scientific">Dawidia soli</name>
    <dbReference type="NCBI Taxonomy" id="2782352"/>
    <lineage>
        <taxon>Bacteria</taxon>
        <taxon>Pseudomonadati</taxon>
        <taxon>Bacteroidota</taxon>
        <taxon>Cytophagia</taxon>
        <taxon>Cytophagales</taxon>
        <taxon>Chryseotaleaceae</taxon>
        <taxon>Dawidia</taxon>
    </lineage>
</organism>
<dbReference type="InterPro" id="IPR004960">
    <property type="entry name" value="LipA_acyltrans"/>
</dbReference>
<dbReference type="GO" id="GO:0005886">
    <property type="term" value="C:plasma membrane"/>
    <property type="evidence" value="ECO:0007669"/>
    <property type="project" value="UniProtKB-SubCell"/>
</dbReference>
<feature type="transmembrane region" description="Helical" evidence="7">
    <location>
        <begin position="12"/>
        <end position="32"/>
    </location>
</feature>
<keyword evidence="4" id="KW-0808">Transferase</keyword>
<evidence type="ECO:0000256" key="7">
    <source>
        <dbReference type="SAM" id="Phobius"/>
    </source>
</evidence>
<keyword evidence="6 8" id="KW-0012">Acyltransferase</keyword>
<evidence type="ECO:0000256" key="5">
    <source>
        <dbReference type="ARBA" id="ARBA00023136"/>
    </source>
</evidence>
<keyword evidence="7" id="KW-0812">Transmembrane</keyword>
<sequence>MPQWQGKSRGTTLGYRIFVFVCRHLGIYPAYFILRFVAGYYFLFSWTSSGHIYRYFRRLGFGPLSSFFRIYRNYYTFGQTLLDKVMVMAGIDRDTFTYDFDGEENLRAIVAQGRGGILLSAHVGNWEAAGHLLRRLQTHVNVVMFDGEHQQIKQYLDTVTGGHNFRIIVIREDMSHVYAIGEALQKNELVCLHADRFLEGNKTLGLPFLGGEALFPQGPFQLAAGFRVPVSLVFAFKESARHYHFFGSPLYQRGGEPKEEFVGRLMRAFVGDLEQKLKRYPEQWFNYYNFWYK</sequence>
<evidence type="ECO:0000256" key="4">
    <source>
        <dbReference type="ARBA" id="ARBA00022679"/>
    </source>
</evidence>
<reference evidence="8 9" key="1">
    <citation type="submission" date="2021-05" db="EMBL/GenBank/DDBJ databases">
        <title>A Polyphasic approach of four new species of the genus Ohtaekwangia: Ohtaekwangia histidinii sp. nov., Ohtaekwangia cretensis sp. nov., Ohtaekwangia indiensis sp. nov., Ohtaekwangia reichenbachii sp. nov. from diverse environment.</title>
        <authorList>
            <person name="Octaviana S."/>
        </authorList>
    </citation>
    <scope>NUCLEOTIDE SEQUENCE [LARGE SCALE GENOMIC DNA]</scope>
    <source>
        <strain evidence="8 9">PWU37</strain>
    </source>
</reference>
<keyword evidence="2" id="KW-1003">Cell membrane</keyword>
<protein>
    <submittedName>
        <fullName evidence="8">Lipid A biosynthesis acyltransferase</fullName>
    </submittedName>
</protein>
<evidence type="ECO:0000256" key="3">
    <source>
        <dbReference type="ARBA" id="ARBA00022519"/>
    </source>
</evidence>
<evidence type="ECO:0000313" key="9">
    <source>
        <dbReference type="Proteomes" id="UP001319180"/>
    </source>
</evidence>